<sequence length="77" mass="8274">MLGAFLRPALKCSGLDPQALARRSVPFSGLSAGLGRRWAYEPRRSRPERGAALRLGGVVIDVAGLELPAECWSRLLG</sequence>
<accession>A0A4V2YNA6</accession>
<reference evidence="1 2" key="1">
    <citation type="submission" date="2019-03" db="EMBL/GenBank/DDBJ databases">
        <title>Draft genome sequences of novel Actinobacteria.</title>
        <authorList>
            <person name="Sahin N."/>
            <person name="Ay H."/>
            <person name="Saygin H."/>
        </authorList>
    </citation>
    <scope>NUCLEOTIDE SEQUENCE [LARGE SCALE GENOMIC DNA]</scope>
    <source>
        <strain evidence="1 2">CH32</strain>
    </source>
</reference>
<evidence type="ECO:0000313" key="2">
    <source>
        <dbReference type="Proteomes" id="UP000295302"/>
    </source>
</evidence>
<evidence type="ECO:0000313" key="1">
    <source>
        <dbReference type="EMBL" id="TDD53237.1"/>
    </source>
</evidence>
<keyword evidence="2" id="KW-1185">Reference proteome</keyword>
<dbReference type="RefSeq" id="WP_132610038.1">
    <property type="nucleotide sequence ID" value="NZ_SMKQ01000013.1"/>
</dbReference>
<name>A0A4V2YNA6_9ACTN</name>
<proteinExistence type="predicted"/>
<organism evidence="1 2">
    <name type="scientific">Nonomuraea terrae</name>
    <dbReference type="NCBI Taxonomy" id="2530383"/>
    <lineage>
        <taxon>Bacteria</taxon>
        <taxon>Bacillati</taxon>
        <taxon>Actinomycetota</taxon>
        <taxon>Actinomycetes</taxon>
        <taxon>Streptosporangiales</taxon>
        <taxon>Streptosporangiaceae</taxon>
        <taxon>Nonomuraea</taxon>
    </lineage>
</organism>
<gene>
    <name evidence="1" type="ORF">E1286_07365</name>
</gene>
<protein>
    <submittedName>
        <fullName evidence="1">Uncharacterized protein</fullName>
    </submittedName>
</protein>
<dbReference type="AlphaFoldDB" id="A0A4V2YNA6"/>
<dbReference type="EMBL" id="SMKQ01000013">
    <property type="protein sequence ID" value="TDD53237.1"/>
    <property type="molecule type" value="Genomic_DNA"/>
</dbReference>
<dbReference type="Proteomes" id="UP000295302">
    <property type="component" value="Unassembled WGS sequence"/>
</dbReference>
<comment type="caution">
    <text evidence="1">The sequence shown here is derived from an EMBL/GenBank/DDBJ whole genome shotgun (WGS) entry which is preliminary data.</text>
</comment>